<dbReference type="Pfam" id="PF06934">
    <property type="entry name" value="CTI"/>
    <property type="match status" value="1"/>
</dbReference>
<dbReference type="InterPro" id="IPR010706">
    <property type="entry name" value="Fatty_acid_cis-trans_isomerase"/>
</dbReference>
<dbReference type="GO" id="GO:0046872">
    <property type="term" value="F:metal ion binding"/>
    <property type="evidence" value="ECO:0007669"/>
    <property type="project" value="UniProtKB-KW"/>
</dbReference>
<name>A0A9Q3YQX1_9GAMM</name>
<dbReference type="RefSeq" id="WP_228233333.1">
    <property type="nucleotide sequence ID" value="NZ_JAJGNA010000004.1"/>
</dbReference>
<evidence type="ECO:0000256" key="2">
    <source>
        <dbReference type="ARBA" id="ARBA00023004"/>
    </source>
</evidence>
<evidence type="ECO:0000313" key="6">
    <source>
        <dbReference type="EMBL" id="MCC4307998.1"/>
    </source>
</evidence>
<evidence type="ECO:0000256" key="3">
    <source>
        <dbReference type="PROSITE-ProRule" id="PRU00433"/>
    </source>
</evidence>
<evidence type="ECO:0000313" key="7">
    <source>
        <dbReference type="Proteomes" id="UP001108027"/>
    </source>
</evidence>
<comment type="caution">
    <text evidence="6">The sequence shown here is derived from an EMBL/GenBank/DDBJ whole genome shotgun (WGS) entry which is preliminary data.</text>
</comment>
<dbReference type="PROSITE" id="PS51257">
    <property type="entry name" value="PROKAR_LIPOPROTEIN"/>
    <property type="match status" value="1"/>
</dbReference>
<keyword evidence="1 3" id="KW-0479">Metal-binding</keyword>
<dbReference type="EMBL" id="JAJGNA010000004">
    <property type="protein sequence ID" value="MCC4307998.1"/>
    <property type="molecule type" value="Genomic_DNA"/>
</dbReference>
<dbReference type="AlphaFoldDB" id="A0A9Q3YQX1"/>
<evidence type="ECO:0000256" key="1">
    <source>
        <dbReference type="ARBA" id="ARBA00022723"/>
    </source>
</evidence>
<dbReference type="Proteomes" id="UP001108027">
    <property type="component" value="Unassembled WGS sequence"/>
</dbReference>
<dbReference type="PROSITE" id="PS51007">
    <property type="entry name" value="CYTC"/>
    <property type="match status" value="1"/>
</dbReference>
<dbReference type="InterPro" id="IPR009056">
    <property type="entry name" value="Cyt_c-like_dom"/>
</dbReference>
<keyword evidence="4" id="KW-0732">Signal</keyword>
<dbReference type="GO" id="GO:0016853">
    <property type="term" value="F:isomerase activity"/>
    <property type="evidence" value="ECO:0007669"/>
    <property type="project" value="UniProtKB-KW"/>
</dbReference>
<feature type="domain" description="Cytochrome c" evidence="5">
    <location>
        <begin position="36"/>
        <end position="203"/>
    </location>
</feature>
<keyword evidence="6" id="KW-0413">Isomerase</keyword>
<keyword evidence="7" id="KW-1185">Reference proteome</keyword>
<keyword evidence="2 3" id="KW-0408">Iron</keyword>
<feature type="signal peptide" evidence="4">
    <location>
        <begin position="1"/>
        <end position="34"/>
    </location>
</feature>
<sequence>MAAVRRLPLIGVRSLALLALSLPLLGGCDDTAKAAPPPPASPVTFQNDVRPILETKCIACHGCYDAPCQLKLETAAGLDRGASTEPVYKQRTQAAAPSRLFIDATSTADWREKGFFSVIDSTEGLEASLLYRMLELGRAHEFTPGEPLPDDIQLGLKRENQCPTPERMDEYAEAHPLGGMPLGTPALTDQEFATLRAWLAAGAPPGSDEVQLSADEQRQIRAWETWLNRDGKRQQLVARWVFEHLFLAHLYFDDGSGRRPDHFFTLERSRTAPGKALVPVATPRPNDPPGGEFWYRLRPVKGTLVHKTHITYALSDAKRQRMETLFFAEPWTVSKLPGYGEDERANPFTTFAALPARARYQLMLDDAEYFVRTFIRGPVCRGQIATDVIRDHFWAVFQEPDRDLFITDPDYRAKAAPLLGLPGQEGKLIDLGPEWIRYTHRRNEYLRQRHDAYAVAQPDGPGWDSVWDGDGDNGNALLTIFRHHDNSSVRQGLIGDYPLTTWVMDYPLFERSYYNLVVNFDVFGSVSHQAQTRLYFDLIRNGAEQNTLRFLPAAARKGILDDWYQKTGKLKLLISYADADGETPTAIEYHSATPMNEFNAGLLSRFAGINARPDPINRCGDGDCVRETANALERRVETALAPLASRTAADLPVINWMPEASLLLVDGDGDSTVYSLLRNRAHSNVAFMFGESLRYQPEKDTLTIYPGVLLSYPNFMFQVTAADLPAFARAMQAARDEADFTALVERFGLRRTETDFWQRVQAPLRYMEQHEPIQAGILDLNRYGNF</sequence>
<organism evidence="6 7">
    <name type="scientific">Alloalcanivorax marinus</name>
    <dbReference type="NCBI Taxonomy" id="1177169"/>
    <lineage>
        <taxon>Bacteria</taxon>
        <taxon>Pseudomonadati</taxon>
        <taxon>Pseudomonadota</taxon>
        <taxon>Gammaproteobacteria</taxon>
        <taxon>Oceanospirillales</taxon>
        <taxon>Alcanivoracaceae</taxon>
        <taxon>Alloalcanivorax</taxon>
    </lineage>
</organism>
<protein>
    <submittedName>
        <fullName evidence="6">Fatty acid cis/trans isomerase</fullName>
    </submittedName>
</protein>
<accession>A0A9Q3YQX1</accession>
<keyword evidence="3" id="KW-0349">Heme</keyword>
<gene>
    <name evidence="6" type="ORF">LL252_05390</name>
</gene>
<dbReference type="GO" id="GO:0009055">
    <property type="term" value="F:electron transfer activity"/>
    <property type="evidence" value="ECO:0007669"/>
    <property type="project" value="InterPro"/>
</dbReference>
<evidence type="ECO:0000256" key="4">
    <source>
        <dbReference type="SAM" id="SignalP"/>
    </source>
</evidence>
<dbReference type="GO" id="GO:0020037">
    <property type="term" value="F:heme binding"/>
    <property type="evidence" value="ECO:0007669"/>
    <property type="project" value="InterPro"/>
</dbReference>
<evidence type="ECO:0000259" key="5">
    <source>
        <dbReference type="PROSITE" id="PS51007"/>
    </source>
</evidence>
<proteinExistence type="predicted"/>
<feature type="chain" id="PRO_5040180512" evidence="4">
    <location>
        <begin position="35"/>
        <end position="786"/>
    </location>
</feature>
<reference evidence="6" key="1">
    <citation type="submission" date="2021-10" db="EMBL/GenBank/DDBJ databases">
        <title>The diversity and Nitrogen Metabolism of Culturable Nitrate-Utilizing Bacteria Within the Oxygen Minimum Zone of the Changjiang (Yangtze River)Estuary.</title>
        <authorList>
            <person name="Zhang D."/>
            <person name="Zheng J."/>
            <person name="Liu S."/>
            <person name="He W."/>
        </authorList>
    </citation>
    <scope>NUCLEOTIDE SEQUENCE</scope>
    <source>
        <strain evidence="6">FXH-223</strain>
    </source>
</reference>